<evidence type="ECO:0000313" key="2">
    <source>
        <dbReference type="EMBL" id="MCE2054978.1"/>
    </source>
</evidence>
<feature type="region of interest" description="Disordered" evidence="1">
    <location>
        <begin position="1"/>
        <end position="22"/>
    </location>
</feature>
<evidence type="ECO:0000313" key="3">
    <source>
        <dbReference type="Proteomes" id="UP000823775"/>
    </source>
</evidence>
<dbReference type="EMBL" id="JACEIK010006048">
    <property type="protein sequence ID" value="MCE2054978.1"/>
    <property type="molecule type" value="Genomic_DNA"/>
</dbReference>
<proteinExistence type="predicted"/>
<keyword evidence="3" id="KW-1185">Reference proteome</keyword>
<evidence type="ECO:0000256" key="1">
    <source>
        <dbReference type="SAM" id="MobiDB-lite"/>
    </source>
</evidence>
<name>A0ABS8W350_DATST</name>
<comment type="caution">
    <text evidence="2">The sequence shown here is derived from an EMBL/GenBank/DDBJ whole genome shotgun (WGS) entry which is preliminary data.</text>
</comment>
<feature type="compositionally biased region" description="Basic and acidic residues" evidence="1">
    <location>
        <begin position="1"/>
        <end position="11"/>
    </location>
</feature>
<sequence length="108" mass="11994">MDDARRGEGKTSQRRSRRRADQNLVNEVNSTFNFLGPSTATAIEPYYPIFDIGESSSVPHDDSQYQIVGFVIPPVATLDFAQFIGSQSQMPFSFGGATQIDILEFLQT</sequence>
<dbReference type="Proteomes" id="UP000823775">
    <property type="component" value="Unassembled WGS sequence"/>
</dbReference>
<protein>
    <submittedName>
        <fullName evidence="2">Uncharacterized protein</fullName>
    </submittedName>
</protein>
<reference evidence="2 3" key="1">
    <citation type="journal article" date="2021" name="BMC Genomics">
        <title>Datura genome reveals duplications of psychoactive alkaloid biosynthetic genes and high mutation rate following tissue culture.</title>
        <authorList>
            <person name="Rajewski A."/>
            <person name="Carter-House D."/>
            <person name="Stajich J."/>
            <person name="Litt A."/>
        </authorList>
    </citation>
    <scope>NUCLEOTIDE SEQUENCE [LARGE SCALE GENOMIC DNA]</scope>
    <source>
        <strain evidence="2">AR-01</strain>
    </source>
</reference>
<accession>A0ABS8W350</accession>
<organism evidence="2 3">
    <name type="scientific">Datura stramonium</name>
    <name type="common">Jimsonweed</name>
    <name type="synonym">Common thornapple</name>
    <dbReference type="NCBI Taxonomy" id="4076"/>
    <lineage>
        <taxon>Eukaryota</taxon>
        <taxon>Viridiplantae</taxon>
        <taxon>Streptophyta</taxon>
        <taxon>Embryophyta</taxon>
        <taxon>Tracheophyta</taxon>
        <taxon>Spermatophyta</taxon>
        <taxon>Magnoliopsida</taxon>
        <taxon>eudicotyledons</taxon>
        <taxon>Gunneridae</taxon>
        <taxon>Pentapetalae</taxon>
        <taxon>asterids</taxon>
        <taxon>lamiids</taxon>
        <taxon>Solanales</taxon>
        <taxon>Solanaceae</taxon>
        <taxon>Solanoideae</taxon>
        <taxon>Datureae</taxon>
        <taxon>Datura</taxon>
    </lineage>
</organism>
<gene>
    <name evidence="2" type="ORF">HAX54_041735</name>
</gene>